<dbReference type="EMBL" id="MEKH01000006">
    <property type="protein sequence ID" value="ODO07084.1"/>
    <property type="molecule type" value="Genomic_DNA"/>
</dbReference>
<sequence>MSSQVTSQVWPTSGHGSYDAESSTFPLDGIFEREAGGGPDEEEKKAHIWICSFIAEDTKNLYRGSFTSCANASTNSKAENTDYITRANAASTALCDFLKGTESGWGPKCRASGTMTPMREVEQMIFNELVESLPDQFSDIGLRTVDQEIMSKVLFGDSSEDSRCGVDSVAGMPLIAAGDADEEMKEGTAAAANEDDGTIDDVRQEEAEKTLNHVE</sequence>
<proteinExistence type="predicted"/>
<name>A0A1E3K1Q2_9TREE</name>
<dbReference type="OrthoDB" id="10488477at2759"/>
<feature type="region of interest" description="Disordered" evidence="1">
    <location>
        <begin position="1"/>
        <end position="20"/>
    </location>
</feature>
<organism evidence="2 3">
    <name type="scientific">Cryptococcus amylolentus CBS 6273</name>
    <dbReference type="NCBI Taxonomy" id="1296118"/>
    <lineage>
        <taxon>Eukaryota</taxon>
        <taxon>Fungi</taxon>
        <taxon>Dikarya</taxon>
        <taxon>Basidiomycota</taxon>
        <taxon>Agaricomycotina</taxon>
        <taxon>Tremellomycetes</taxon>
        <taxon>Tremellales</taxon>
        <taxon>Cryptococcaceae</taxon>
        <taxon>Cryptococcus</taxon>
    </lineage>
</organism>
<reference evidence="2 3" key="1">
    <citation type="submission" date="2016-06" db="EMBL/GenBank/DDBJ databases">
        <title>Evolution of pathogenesis and genome organization in the Tremellales.</title>
        <authorList>
            <person name="Cuomo C."/>
            <person name="Litvintseva A."/>
            <person name="Heitman J."/>
            <person name="Chen Y."/>
            <person name="Sun S."/>
            <person name="Springer D."/>
            <person name="Dromer F."/>
            <person name="Young S."/>
            <person name="Zeng Q."/>
            <person name="Chapman S."/>
            <person name="Gujja S."/>
            <person name="Saif S."/>
            <person name="Birren B."/>
        </authorList>
    </citation>
    <scope>NUCLEOTIDE SEQUENCE [LARGE SCALE GENOMIC DNA]</scope>
    <source>
        <strain evidence="2 3">CBS 6273</strain>
    </source>
</reference>
<evidence type="ECO:0000313" key="2">
    <source>
        <dbReference type="EMBL" id="ODO07084.1"/>
    </source>
</evidence>
<dbReference type="AlphaFoldDB" id="A0A1E3K1Q2"/>
<protein>
    <submittedName>
        <fullName evidence="2">Uncharacterized protein</fullName>
    </submittedName>
</protein>
<feature type="region of interest" description="Disordered" evidence="1">
    <location>
        <begin position="178"/>
        <end position="200"/>
    </location>
</feature>
<evidence type="ECO:0000313" key="3">
    <source>
        <dbReference type="Proteomes" id="UP000095149"/>
    </source>
</evidence>
<accession>A0A1E3K1Q2</accession>
<comment type="caution">
    <text evidence="2">The sequence shown here is derived from an EMBL/GenBank/DDBJ whole genome shotgun (WGS) entry which is preliminary data.</text>
</comment>
<evidence type="ECO:0000256" key="1">
    <source>
        <dbReference type="SAM" id="MobiDB-lite"/>
    </source>
</evidence>
<dbReference type="Proteomes" id="UP000095149">
    <property type="component" value="Unassembled WGS sequence"/>
</dbReference>
<gene>
    <name evidence="2" type="ORF">I350_04453</name>
</gene>